<evidence type="ECO:0000313" key="3">
    <source>
        <dbReference type="Proteomes" id="UP000250088"/>
    </source>
</evidence>
<keyword evidence="3" id="KW-1185">Reference proteome</keyword>
<dbReference type="InterPro" id="IPR006311">
    <property type="entry name" value="TAT_signal"/>
</dbReference>
<gene>
    <name evidence="2" type="ORF">B1756_16980</name>
</gene>
<dbReference type="Proteomes" id="UP000250088">
    <property type="component" value="Chromosome"/>
</dbReference>
<reference evidence="3" key="1">
    <citation type="submission" date="2017-02" db="EMBL/GenBank/DDBJ databases">
        <title>Natronthermophilus aegyptiacus gen. nov.,sp. nov., an aerobic, extremely halophilic alkalithermophilic archaeon isolated from the athalassohaline Wadi An Natrun, Egypt.</title>
        <authorList>
            <person name="Zhao B."/>
        </authorList>
    </citation>
    <scope>NUCLEOTIDE SEQUENCE [LARGE SCALE GENOMIC DNA]</scope>
    <source>
        <strain evidence="3">JW/NM-HA 15</strain>
    </source>
</reference>
<accession>A0A2Z2HVK6</accession>
<sequence>MIGTHRFDGGAVRTGGKAMTDEHRLSRRAWFKSIAASSALLGGVALGASGVSADDGDGIEDDVVFSFERLDPCAEMAEFYVHHARDTDLTFTYYVSETGEKGTITVEDSLATAGTFWVKAPKGVATVTLYYKGRPVGAAASHPDAVRTENGQPVCEYDGRAGDDHHTVVEPAGDDKKPREKKHDTRKGGKRTKK</sequence>
<evidence type="ECO:0000256" key="1">
    <source>
        <dbReference type="SAM" id="MobiDB-lite"/>
    </source>
</evidence>
<dbReference type="AlphaFoldDB" id="A0A2Z2HVK6"/>
<organism evidence="2 3">
    <name type="scientific">Natrarchaeobaculum aegyptiacum</name>
    <dbReference type="NCBI Taxonomy" id="745377"/>
    <lineage>
        <taxon>Archaea</taxon>
        <taxon>Methanobacteriati</taxon>
        <taxon>Methanobacteriota</taxon>
        <taxon>Stenosarchaea group</taxon>
        <taxon>Halobacteria</taxon>
        <taxon>Halobacteriales</taxon>
        <taxon>Natrialbaceae</taxon>
        <taxon>Natrarchaeobaculum</taxon>
    </lineage>
</organism>
<name>A0A2Z2HVK6_9EURY</name>
<feature type="region of interest" description="Disordered" evidence="1">
    <location>
        <begin position="140"/>
        <end position="194"/>
    </location>
</feature>
<protein>
    <submittedName>
        <fullName evidence="2">Uncharacterized protein</fullName>
    </submittedName>
</protein>
<feature type="compositionally biased region" description="Basic and acidic residues" evidence="1">
    <location>
        <begin position="157"/>
        <end position="187"/>
    </location>
</feature>
<dbReference type="KEGG" id="naj:B1756_16980"/>
<evidence type="ECO:0000313" key="2">
    <source>
        <dbReference type="EMBL" id="ARS91251.1"/>
    </source>
</evidence>
<dbReference type="PROSITE" id="PS51318">
    <property type="entry name" value="TAT"/>
    <property type="match status" value="1"/>
</dbReference>
<dbReference type="EMBL" id="CP019893">
    <property type="protein sequence ID" value="ARS91251.1"/>
    <property type="molecule type" value="Genomic_DNA"/>
</dbReference>
<proteinExistence type="predicted"/>